<keyword evidence="5" id="KW-0472">Membrane</keyword>
<dbReference type="Pfam" id="PF00207">
    <property type="entry name" value="A2M"/>
    <property type="match status" value="1"/>
</dbReference>
<dbReference type="InterPro" id="IPR013783">
    <property type="entry name" value="Ig-like_fold"/>
</dbReference>
<dbReference type="PANTHER" id="PTHR11412">
    <property type="entry name" value="MACROGLOBULIN / COMPLEMENT"/>
    <property type="match status" value="1"/>
</dbReference>
<feature type="transmembrane region" description="Helical" evidence="5">
    <location>
        <begin position="114"/>
        <end position="132"/>
    </location>
</feature>
<dbReference type="GO" id="GO:0004867">
    <property type="term" value="F:serine-type endopeptidase inhibitor activity"/>
    <property type="evidence" value="ECO:0007669"/>
    <property type="project" value="UniProtKB-KW"/>
</dbReference>
<dbReference type="Pfam" id="PF07703">
    <property type="entry name" value="A2M_BRD"/>
    <property type="match status" value="1"/>
</dbReference>
<evidence type="ECO:0000256" key="3">
    <source>
        <dbReference type="ARBA" id="ARBA00022900"/>
    </source>
</evidence>
<dbReference type="Ensembl" id="ENSLACT00000004744.1">
    <property type="protein sequence ID" value="ENSLACP00000004705.1"/>
    <property type="gene ID" value="ENSLACG00000004185.1"/>
</dbReference>
<reference evidence="10" key="3">
    <citation type="submission" date="2025-09" db="UniProtKB">
        <authorList>
            <consortium name="Ensembl"/>
        </authorList>
    </citation>
    <scope>IDENTIFICATION</scope>
</reference>
<dbReference type="Gene3D" id="2.60.40.1940">
    <property type="match status" value="1"/>
</dbReference>
<protein>
    <submittedName>
        <fullName evidence="10">Uncharacterized protein</fullName>
    </submittedName>
</protein>
<feature type="domain" description="Alpha-2-macroglobulin bait region" evidence="7">
    <location>
        <begin position="463"/>
        <end position="590"/>
    </location>
</feature>
<dbReference type="Pfam" id="PF07678">
    <property type="entry name" value="TED_complement"/>
    <property type="match status" value="1"/>
</dbReference>
<evidence type="ECO:0000256" key="4">
    <source>
        <dbReference type="ARBA" id="ARBA00023157"/>
    </source>
</evidence>
<dbReference type="SUPFAM" id="SSF49410">
    <property type="entry name" value="Alpha-macroglobulin receptor domain"/>
    <property type="match status" value="1"/>
</dbReference>
<comment type="similarity">
    <text evidence="1">Belongs to the protease inhibitor I39 (alpha-2-macroglobulin) family.</text>
</comment>
<evidence type="ECO:0000259" key="8">
    <source>
        <dbReference type="SMART" id="SM01360"/>
    </source>
</evidence>
<accession>H3A4Y4</accession>
<feature type="domain" description="Alpha-2-macroglobulin" evidence="8">
    <location>
        <begin position="723"/>
        <end position="812"/>
    </location>
</feature>
<dbReference type="GeneTree" id="ENSGT00940000154904"/>
<dbReference type="Gene3D" id="2.60.40.690">
    <property type="entry name" value="Alpha-macroglobulin, receptor-binding domain"/>
    <property type="match status" value="1"/>
</dbReference>
<dbReference type="STRING" id="7897.ENSLACP00000004705"/>
<dbReference type="SMART" id="SM01359">
    <property type="entry name" value="A2M_N_2"/>
    <property type="match status" value="1"/>
</dbReference>
<dbReference type="InterPro" id="IPR001599">
    <property type="entry name" value="Macroglobln_a2"/>
</dbReference>
<evidence type="ECO:0000256" key="1">
    <source>
        <dbReference type="ARBA" id="ARBA00010952"/>
    </source>
</evidence>
<feature type="signal peptide" evidence="6">
    <location>
        <begin position="1"/>
        <end position="21"/>
    </location>
</feature>
<evidence type="ECO:0000259" key="9">
    <source>
        <dbReference type="SMART" id="SM01361"/>
    </source>
</evidence>
<feature type="domain" description="Alpha-macroglobulin receptor-binding" evidence="9">
    <location>
        <begin position="1337"/>
        <end position="1426"/>
    </location>
</feature>
<keyword evidence="6" id="KW-0732">Signal</keyword>
<feature type="chain" id="PRO_5003579969" evidence="6">
    <location>
        <begin position="22"/>
        <end position="1440"/>
    </location>
</feature>
<dbReference type="FunCoup" id="H3A4Y4">
    <property type="interactions" value="504"/>
</dbReference>
<evidence type="ECO:0000259" key="7">
    <source>
        <dbReference type="SMART" id="SM01359"/>
    </source>
</evidence>
<dbReference type="Pfam" id="PF01835">
    <property type="entry name" value="MG2"/>
    <property type="match status" value="1"/>
</dbReference>
<dbReference type="HOGENOM" id="CLU_001634_0_1_1"/>
<dbReference type="eggNOG" id="KOG1366">
    <property type="taxonomic scope" value="Eukaryota"/>
</dbReference>
<dbReference type="SUPFAM" id="SSF81296">
    <property type="entry name" value="E set domains"/>
    <property type="match status" value="1"/>
</dbReference>
<reference evidence="10" key="2">
    <citation type="submission" date="2025-08" db="UniProtKB">
        <authorList>
            <consortium name="Ensembl"/>
        </authorList>
    </citation>
    <scope>IDENTIFICATION</scope>
</reference>
<dbReference type="OMA" id="WIREGSH"/>
<dbReference type="EMBL" id="AFYH01213318">
    <property type="status" value="NOT_ANNOTATED_CDS"/>
    <property type="molecule type" value="Genomic_DNA"/>
</dbReference>
<dbReference type="EMBL" id="AFYH01213320">
    <property type="status" value="NOT_ANNOTATED_CDS"/>
    <property type="molecule type" value="Genomic_DNA"/>
</dbReference>
<dbReference type="SUPFAM" id="SSF48239">
    <property type="entry name" value="Terpenoid cyclases/Protein prenyltransferases"/>
    <property type="match status" value="1"/>
</dbReference>
<dbReference type="EMBL" id="AFYH01213317">
    <property type="status" value="NOT_ANNOTATED_CDS"/>
    <property type="molecule type" value="Genomic_DNA"/>
</dbReference>
<dbReference type="Pfam" id="PF17791">
    <property type="entry name" value="MG3"/>
    <property type="match status" value="1"/>
</dbReference>
<dbReference type="Proteomes" id="UP000008672">
    <property type="component" value="Unassembled WGS sequence"/>
</dbReference>
<dbReference type="Gene3D" id="2.60.120.1540">
    <property type="match status" value="1"/>
</dbReference>
<dbReference type="InterPro" id="IPR050473">
    <property type="entry name" value="A2M/Complement_sys"/>
</dbReference>
<dbReference type="EMBL" id="AFYH01213319">
    <property type="status" value="NOT_ANNOTATED_CDS"/>
    <property type="molecule type" value="Genomic_DNA"/>
</dbReference>
<name>H3A4Y4_LATCH</name>
<sequence>SAVKMWKEIFVICLLLQLSTAGSLPQPTYLVTIPSVILSGATGKVCAHLAYLNETIHITLMLTHDAINTTLLEQEVREPHWYQCVSFQYVPHLQSCRSGDATLASTFIKRMEKLIFDITFFFFYSFLLLVKFRIVSLDQKFFAVHQKYPMVQLEDPKKNRIAQWLNVGTRQGIADLQFVLNSDPPLGIYTLTVEKYNESRATHSFKVEEYVLPKYEVQVKVPRLVTILEKKFTVAICGKYTYGKPVQGDVHFTVCRFSINYYWMWSLVEKKADICPEFTGKVDKNGCFSQEFNTEMYNITRDGYEMQIKVSGELTEEGTGTVLTGSGSIEISSVITTVTFEDTDSYYKPGIPYSGKVGLEHCYSFTEGMFLIIIKVNNFLYSVSITRDCLHLTALILRNLQLVWNVSAGTCVERYYFIIGGSVGDQRAVFQFNYLVRTYSMVAPSGPPPLRFVFAGYYTTSLLYHKLGPSHFQIYFALTYSGLVGLLYNNAEEEVMVILNDVIQGTFLLSIPISPDVAPIARILIYTIFPSGEVLADAGQFKISKCFRNKVELEFSTPEDLPGAEVNLHLQASPGSLCAIRAVDQSVLLLQPEAELSSNSIYDLLPVQDLTGYNYYVEDFESYPCSAPQGEWVYPVMWIPWNQNVLDVYGIFKETGLKALTNSRVKKPMDCLFVTSERSVGRGVVVEDLAASAEMDFGEPLLRMGLTYSKKILETVRKYFPETWIWDLVPVGSSGEQQVPVTIPDTITEWKAGMFCIADVGFGISPTVSLNAFKPFFLEPTLPYSVIRGEAFTLKATVFNYLSQCIMVQVTLKQTEDFLSELCDKCDYVSCLCADEGKTFSWNVTPKTLGKVNFTLSAEAVRTETLCANEAVVVPEKGAIDTVIKPLLVEPEGTEKETTHSSLICPADSLITEEISVQVPEDVVEGSARAYVSVLGNTAILMQFLFHIGQRDLELLIPLLYYNYRDLVRLVFKALHFPFFTWFYSGYRRELNYKHDDGSYSAFGNNDPEGNTWLTAFVLKSFGQAQPFIFIEDKLIDIGVKLNIKKKKNHLITIFFFCLREFGTAMSKVETVLWFWAYILLFCTPKELMVNNSLSCLEKAMENVTSVYTLALMAYTFTLAGGETTREALLKKLDTRAIMEDGMTHWERTDKPKQEDTPFFWCRAPSAEVEMTAYVLLAHMSRSEVTSADIGSASMIVKWITKQQNPYGGFSSTQDTVVALHALSKYAGHTYSKAGEVVTVTVKSDKKFETIFRVDGTNCLLLQQADLPHIPATYSNEVKGKGCVLVQTVLKYNIPPPKNESTFTISVETIPNECTEQAKKVFDLKIEVRYTGKRSASNMAIIDIKMLSGFIPVKKSVKLLEKAPLVKKLEIQTTHVIIYLEELKVTYGRMQYILSVEQDFPVKNLKPAIAKIYDYYETDEFAITEYSAPCKVGKSGSSNA</sequence>
<keyword evidence="5" id="KW-1133">Transmembrane helix</keyword>
<gene>
    <name evidence="10" type="primary">LOC102352454</name>
</gene>
<dbReference type="InterPro" id="IPR002890">
    <property type="entry name" value="MG2"/>
</dbReference>
<keyword evidence="5" id="KW-0812">Transmembrane</keyword>
<dbReference type="Gene3D" id="2.60.40.1930">
    <property type="match status" value="2"/>
</dbReference>
<dbReference type="SMART" id="SM01361">
    <property type="entry name" value="A2M_recep"/>
    <property type="match status" value="1"/>
</dbReference>
<organism evidence="10 11">
    <name type="scientific">Latimeria chalumnae</name>
    <name type="common">Coelacanth</name>
    <dbReference type="NCBI Taxonomy" id="7897"/>
    <lineage>
        <taxon>Eukaryota</taxon>
        <taxon>Metazoa</taxon>
        <taxon>Chordata</taxon>
        <taxon>Craniata</taxon>
        <taxon>Vertebrata</taxon>
        <taxon>Euteleostomi</taxon>
        <taxon>Coelacanthiformes</taxon>
        <taxon>Coelacanthidae</taxon>
        <taxon>Latimeria</taxon>
    </lineage>
</organism>
<keyword evidence="3" id="KW-0722">Serine protease inhibitor</keyword>
<dbReference type="InterPro" id="IPR011625">
    <property type="entry name" value="A2M_N_BRD"/>
</dbReference>
<dbReference type="EMBL" id="AFYH01213316">
    <property type="status" value="NOT_ANNOTATED_CDS"/>
    <property type="molecule type" value="Genomic_DNA"/>
</dbReference>
<dbReference type="EMBL" id="AFYH01213315">
    <property type="status" value="NOT_ANNOTATED_CDS"/>
    <property type="molecule type" value="Genomic_DNA"/>
</dbReference>
<dbReference type="EMBL" id="AFYH01213313">
    <property type="status" value="NOT_ANNOTATED_CDS"/>
    <property type="molecule type" value="Genomic_DNA"/>
</dbReference>
<dbReference type="InterPro" id="IPR008930">
    <property type="entry name" value="Terpenoid_cyclase/PrenylTrfase"/>
</dbReference>
<dbReference type="PANTHER" id="PTHR11412:SF171">
    <property type="entry name" value="PREGNANCY ZONE PROTEIN-LIKE PROTEIN"/>
    <property type="match status" value="1"/>
</dbReference>
<dbReference type="InterPro" id="IPR014756">
    <property type="entry name" value="Ig_E-set"/>
</dbReference>
<keyword evidence="2" id="KW-0646">Protease inhibitor</keyword>
<dbReference type="InParanoid" id="H3A4Y4"/>
<dbReference type="InterPro" id="IPR009048">
    <property type="entry name" value="A-macroglobulin_rcpt-bd"/>
</dbReference>
<reference evidence="11" key="1">
    <citation type="submission" date="2011-08" db="EMBL/GenBank/DDBJ databases">
        <title>The draft genome of Latimeria chalumnae.</title>
        <authorList>
            <person name="Di Palma F."/>
            <person name="Alfoldi J."/>
            <person name="Johnson J."/>
            <person name="Berlin A."/>
            <person name="Gnerre S."/>
            <person name="Jaffe D."/>
            <person name="MacCallum I."/>
            <person name="Young S."/>
            <person name="Walker B.J."/>
            <person name="Lander E."/>
            <person name="Lindblad-Toh K."/>
        </authorList>
    </citation>
    <scope>NUCLEOTIDE SEQUENCE [LARGE SCALE GENOMIC DNA]</scope>
    <source>
        <strain evidence="11">Wild caught</strain>
    </source>
</reference>
<dbReference type="InterPro" id="IPR036595">
    <property type="entry name" value="A-macroglobulin_rcpt-bd_sf"/>
</dbReference>
<dbReference type="EMBL" id="AFYH01213314">
    <property type="status" value="NOT_ANNOTATED_CDS"/>
    <property type="molecule type" value="Genomic_DNA"/>
</dbReference>
<evidence type="ECO:0000313" key="11">
    <source>
        <dbReference type="Proteomes" id="UP000008672"/>
    </source>
</evidence>
<proteinExistence type="inferred from homology"/>
<dbReference type="GO" id="GO:0005615">
    <property type="term" value="C:extracellular space"/>
    <property type="evidence" value="ECO:0007669"/>
    <property type="project" value="InterPro"/>
</dbReference>
<keyword evidence="4" id="KW-1015">Disulfide bond</keyword>
<evidence type="ECO:0000256" key="2">
    <source>
        <dbReference type="ARBA" id="ARBA00022690"/>
    </source>
</evidence>
<dbReference type="Gene3D" id="1.50.10.20">
    <property type="match status" value="1"/>
</dbReference>
<dbReference type="EMBL" id="AFYH01213322">
    <property type="status" value="NOT_ANNOTATED_CDS"/>
    <property type="molecule type" value="Genomic_DNA"/>
</dbReference>
<dbReference type="EMBL" id="AFYH01213321">
    <property type="status" value="NOT_ANNOTATED_CDS"/>
    <property type="molecule type" value="Genomic_DNA"/>
</dbReference>
<dbReference type="Pfam" id="PF07677">
    <property type="entry name" value="A2M_recep"/>
    <property type="match status" value="1"/>
</dbReference>
<evidence type="ECO:0000256" key="6">
    <source>
        <dbReference type="SAM" id="SignalP"/>
    </source>
</evidence>
<dbReference type="SMART" id="SM01360">
    <property type="entry name" value="A2M"/>
    <property type="match status" value="1"/>
</dbReference>
<evidence type="ECO:0000256" key="5">
    <source>
        <dbReference type="SAM" id="Phobius"/>
    </source>
</evidence>
<dbReference type="InterPro" id="IPR041555">
    <property type="entry name" value="MG3"/>
</dbReference>
<dbReference type="InterPro" id="IPR011626">
    <property type="entry name" value="Alpha-macroglobulin_TED"/>
</dbReference>
<evidence type="ECO:0000313" key="10">
    <source>
        <dbReference type="Ensembl" id="ENSLACP00000004705.1"/>
    </source>
</evidence>
<keyword evidence="11" id="KW-1185">Reference proteome</keyword>
<dbReference type="Gene3D" id="2.20.130.20">
    <property type="match status" value="2"/>
</dbReference>
<dbReference type="Gene3D" id="2.60.40.10">
    <property type="entry name" value="Immunoglobulins"/>
    <property type="match status" value="1"/>
</dbReference>